<proteinExistence type="predicted"/>
<reference evidence="1" key="1">
    <citation type="submission" date="2016-10" db="EMBL/GenBank/DDBJ databases">
        <authorList>
            <person name="Varghese N."/>
            <person name="Submissions S."/>
        </authorList>
    </citation>
    <scope>NUCLEOTIDE SEQUENCE [LARGE SCALE GENOMIC DNA]</scope>
    <source>
        <strain evidence="1">LMG 25555</strain>
    </source>
</reference>
<gene>
    <name evidence="1" type="ORF">SAMN04489800_2942</name>
</gene>
<dbReference type="OrthoDB" id="6388245at2"/>
<comment type="caution">
    <text evidence="1">The sequence shown here is derived from an EMBL/GenBank/DDBJ whole genome shotgun (WGS) entry which is preliminary data.</text>
</comment>
<dbReference type="PATRIC" id="fig|882211.3.peg.130"/>
<sequence>MLKDKVKLNPGEELKLDSSRTKGFMGEEDIDEYSVVDPEGNIVGRVTYTSHMAVKGFKVTKTVCQIDNAGKVIVDVRW</sequence>
<dbReference type="EMBL" id="FNUD01000002">
    <property type="protein sequence ID" value="SEE93591.1"/>
    <property type="molecule type" value="Genomic_DNA"/>
</dbReference>
<dbReference type="Proteomes" id="UP000183613">
    <property type="component" value="Unassembled WGS sequence"/>
</dbReference>
<dbReference type="RefSeq" id="WP_048358106.1">
    <property type="nucleotide sequence ID" value="NZ_FNUD01000002.1"/>
</dbReference>
<keyword evidence="2" id="KW-1185">Reference proteome</keyword>
<evidence type="ECO:0000313" key="1">
    <source>
        <dbReference type="EMBL" id="SEE93591.1"/>
    </source>
</evidence>
<dbReference type="AlphaFoldDB" id="A0A0J6GFF7"/>
<protein>
    <submittedName>
        <fullName evidence="1">Uncharacterized protein</fullName>
    </submittedName>
</protein>
<name>A0A0J6GFF7_PSEDM</name>
<organism evidence="1 2">
    <name type="scientific">Pseudomonas deceptionensis</name>
    <dbReference type="NCBI Taxonomy" id="882211"/>
    <lineage>
        <taxon>Bacteria</taxon>
        <taxon>Pseudomonadati</taxon>
        <taxon>Pseudomonadota</taxon>
        <taxon>Gammaproteobacteria</taxon>
        <taxon>Pseudomonadales</taxon>
        <taxon>Pseudomonadaceae</taxon>
        <taxon>Pseudomonas</taxon>
    </lineage>
</organism>
<evidence type="ECO:0000313" key="2">
    <source>
        <dbReference type="Proteomes" id="UP000183613"/>
    </source>
</evidence>
<accession>A0A0J6GFF7</accession>